<comment type="catalytic activity">
    <reaction evidence="1">
        <text>Hydrolysis of terminal non-reducing alpha-L-arabinofuranoside residues in alpha-L-arabinosides.</text>
        <dbReference type="EC" id="3.2.1.55"/>
    </reaction>
</comment>
<dbReference type="GO" id="GO:0046556">
    <property type="term" value="F:alpha-L-arabinofuranosidase activity"/>
    <property type="evidence" value="ECO:0007669"/>
    <property type="project" value="UniProtKB-EC"/>
</dbReference>
<comment type="caution">
    <text evidence="9">The sequence shown here is derived from an EMBL/GenBank/DDBJ whole genome shotgun (WGS) entry which is preliminary data.</text>
</comment>
<evidence type="ECO:0000256" key="3">
    <source>
        <dbReference type="ARBA" id="ARBA00012670"/>
    </source>
</evidence>
<dbReference type="EMBL" id="JACHIP010000002">
    <property type="protein sequence ID" value="MBB5056671.1"/>
    <property type="molecule type" value="Genomic_DNA"/>
</dbReference>
<evidence type="ECO:0000313" key="10">
    <source>
        <dbReference type="Proteomes" id="UP000540989"/>
    </source>
</evidence>
<evidence type="ECO:0000256" key="2">
    <source>
        <dbReference type="ARBA" id="ARBA00007186"/>
    </source>
</evidence>
<feature type="signal peptide" evidence="7">
    <location>
        <begin position="1"/>
        <end position="21"/>
    </location>
</feature>
<evidence type="ECO:0000256" key="1">
    <source>
        <dbReference type="ARBA" id="ARBA00001462"/>
    </source>
</evidence>
<keyword evidence="9" id="KW-0326">Glycosidase</keyword>
<dbReference type="SUPFAM" id="SSF51011">
    <property type="entry name" value="Glycosyl hydrolase domain"/>
    <property type="match status" value="1"/>
</dbReference>
<dbReference type="Proteomes" id="UP000540989">
    <property type="component" value="Unassembled WGS sequence"/>
</dbReference>
<protein>
    <recommendedName>
        <fullName evidence="3">non-reducing end alpha-L-arabinofuranosidase</fullName>
        <ecNumber evidence="3">3.2.1.55</ecNumber>
    </recommendedName>
</protein>
<dbReference type="SMART" id="SM00813">
    <property type="entry name" value="Alpha-L-AF_C"/>
    <property type="match status" value="1"/>
</dbReference>
<dbReference type="InterPro" id="IPR013780">
    <property type="entry name" value="Glyco_hydro_b"/>
</dbReference>
<evidence type="ECO:0000256" key="6">
    <source>
        <dbReference type="ARBA" id="ARBA00023180"/>
    </source>
</evidence>
<dbReference type="RefSeq" id="WP_184214765.1">
    <property type="nucleotide sequence ID" value="NZ_JACHIP010000002.1"/>
</dbReference>
<comment type="similarity">
    <text evidence="2">Belongs to the glycosyl hydrolase 51 family.</text>
</comment>
<dbReference type="AlphaFoldDB" id="A0A7W8E2R9"/>
<evidence type="ECO:0000256" key="4">
    <source>
        <dbReference type="ARBA" id="ARBA00022729"/>
    </source>
</evidence>
<dbReference type="SUPFAM" id="SSF49785">
    <property type="entry name" value="Galactose-binding domain-like"/>
    <property type="match status" value="1"/>
</dbReference>
<dbReference type="PANTHER" id="PTHR31776">
    <property type="entry name" value="ALPHA-L-ARABINOFURANOSIDASE 1"/>
    <property type="match status" value="1"/>
</dbReference>
<dbReference type="SUPFAM" id="SSF51445">
    <property type="entry name" value="(Trans)glycosidases"/>
    <property type="match status" value="1"/>
</dbReference>
<dbReference type="Gene3D" id="3.20.20.80">
    <property type="entry name" value="Glycosidases"/>
    <property type="match status" value="1"/>
</dbReference>
<proteinExistence type="inferred from homology"/>
<dbReference type="Pfam" id="PF06964">
    <property type="entry name" value="Alpha-L-AF_C"/>
    <property type="match status" value="1"/>
</dbReference>
<evidence type="ECO:0000259" key="8">
    <source>
        <dbReference type="SMART" id="SM00813"/>
    </source>
</evidence>
<dbReference type="PANTHER" id="PTHR31776:SF0">
    <property type="entry name" value="ALPHA-L-ARABINOFURANOSIDASE 1"/>
    <property type="match status" value="1"/>
</dbReference>
<evidence type="ECO:0000256" key="7">
    <source>
        <dbReference type="SAM" id="SignalP"/>
    </source>
</evidence>
<dbReference type="GO" id="GO:0046373">
    <property type="term" value="P:L-arabinose metabolic process"/>
    <property type="evidence" value="ECO:0007669"/>
    <property type="project" value="InterPro"/>
</dbReference>
<keyword evidence="10" id="KW-1185">Reference proteome</keyword>
<reference evidence="9 10" key="1">
    <citation type="submission" date="2020-08" db="EMBL/GenBank/DDBJ databases">
        <title>Genomic Encyclopedia of Type Strains, Phase IV (KMG-V): Genome sequencing to study the core and pangenomes of soil and plant-associated prokaryotes.</title>
        <authorList>
            <person name="Whitman W."/>
        </authorList>
    </citation>
    <scope>NUCLEOTIDE SEQUENCE [LARGE SCALE GENOMIC DNA]</scope>
    <source>
        <strain evidence="9 10">M8UP14</strain>
    </source>
</reference>
<feature type="domain" description="Alpha-L-arabinofuranosidase C-terminal" evidence="8">
    <location>
        <begin position="468"/>
        <end position="650"/>
    </location>
</feature>
<dbReference type="InterPro" id="IPR017853">
    <property type="entry name" value="GH"/>
</dbReference>
<evidence type="ECO:0000256" key="5">
    <source>
        <dbReference type="ARBA" id="ARBA00022801"/>
    </source>
</evidence>
<keyword evidence="5 9" id="KW-0378">Hydrolase</keyword>
<feature type="chain" id="PRO_5030978467" description="non-reducing end alpha-L-arabinofuranosidase" evidence="7">
    <location>
        <begin position="22"/>
        <end position="659"/>
    </location>
</feature>
<dbReference type="EC" id="3.2.1.55" evidence="3"/>
<dbReference type="InterPro" id="IPR008979">
    <property type="entry name" value="Galactose-bd-like_sf"/>
</dbReference>
<dbReference type="InterPro" id="IPR010720">
    <property type="entry name" value="Alpha-L-AF_C"/>
</dbReference>
<sequence length="659" mass="73166">MFKPITAVSLLLLSVSTALFAAEPPKTAVISVDATHPGASISPSMFGIFFEDINFGADGGLYPELVKNRSFEFSEALTGWHEVLSYELPKGIDPPKGELDIRTDSPLNATNPHYLRAHATAPGYAFYNVGYRGMGVTSGAGYRFSAYIRSKGPKSLRATLTDPSGKVIGTGKLEGFMGSGWTRYETVITPTATVPDARLTLYVDDIGDLDMDMVSLFPVDTWKNRPNGLRKDLVQLLYDMHPGFVRFPGGCIVEGRQLITRYRWKTTVGDISERKTIINRWNDEFDYRPAPDYFQSFGLGFYEYFQLAEDLGAKPLPILNCGMACQFNSSETAALGQLDEYVQDALDLIDFANGPVTSPWGKLRAQMGHPAPFHLEMLGVGNEQWGPRYVERYKIFAAALKSKHPEIKLVVAAGPAPSGEPFESMWKTWREQHADLVDEHYYMSPDWFLTNTQRYDHYDRNGPKVFAGEYAAQSAGQANQDNHNNWQTAIAEAAFMTGLERNGDVVRMASYAPLLANKNAWQWKPDAIWFDNLHAYGTPDYYVQKVFANNTGTRVVPITPLASDGLFTSAVLDERTHELIVKAINNTASERPAEIRLQGIAPSGNATVTTLASPDLKLENTFEQPTALAPESSTLDVKSSTVEVHLRPYSLTVYRIAVR</sequence>
<dbReference type="InterPro" id="IPR051563">
    <property type="entry name" value="Glycosyl_Hydrolase_51"/>
</dbReference>
<name>A0A7W8E2R9_9BACT</name>
<keyword evidence="6" id="KW-0325">Glycoprotein</keyword>
<gene>
    <name evidence="9" type="ORF">HDF16_001356</name>
</gene>
<organism evidence="9 10">
    <name type="scientific">Granulicella aggregans</name>
    <dbReference type="NCBI Taxonomy" id="474949"/>
    <lineage>
        <taxon>Bacteria</taxon>
        <taxon>Pseudomonadati</taxon>
        <taxon>Acidobacteriota</taxon>
        <taxon>Terriglobia</taxon>
        <taxon>Terriglobales</taxon>
        <taxon>Acidobacteriaceae</taxon>
        <taxon>Granulicella</taxon>
    </lineage>
</organism>
<accession>A0A7W8E2R9</accession>
<dbReference type="InterPro" id="IPR055235">
    <property type="entry name" value="ASD1_cat"/>
</dbReference>
<evidence type="ECO:0000313" key="9">
    <source>
        <dbReference type="EMBL" id="MBB5056671.1"/>
    </source>
</evidence>
<dbReference type="Pfam" id="PF22848">
    <property type="entry name" value="ASD1_dom"/>
    <property type="match status" value="1"/>
</dbReference>
<dbReference type="Gene3D" id="2.60.40.1180">
    <property type="entry name" value="Golgi alpha-mannosidase II"/>
    <property type="match status" value="1"/>
</dbReference>
<dbReference type="Gene3D" id="2.60.120.260">
    <property type="entry name" value="Galactose-binding domain-like"/>
    <property type="match status" value="1"/>
</dbReference>
<keyword evidence="4 7" id="KW-0732">Signal</keyword>